<dbReference type="STRING" id="1077348.A0A2G8S7G4"/>
<comment type="caution">
    <text evidence="3">The sequence shown here is derived from an EMBL/GenBank/DDBJ whole genome shotgun (WGS) entry which is preliminary data.</text>
</comment>
<gene>
    <name evidence="3" type="ORF">GSI_08112</name>
</gene>
<accession>A0A2G8S7G4</accession>
<organism evidence="3 4">
    <name type="scientific">Ganoderma sinense ZZ0214-1</name>
    <dbReference type="NCBI Taxonomy" id="1077348"/>
    <lineage>
        <taxon>Eukaryota</taxon>
        <taxon>Fungi</taxon>
        <taxon>Dikarya</taxon>
        <taxon>Basidiomycota</taxon>
        <taxon>Agaricomycotina</taxon>
        <taxon>Agaricomycetes</taxon>
        <taxon>Polyporales</taxon>
        <taxon>Polyporaceae</taxon>
        <taxon>Ganoderma</taxon>
    </lineage>
</organism>
<evidence type="ECO:0000256" key="2">
    <source>
        <dbReference type="SAM" id="Phobius"/>
    </source>
</evidence>
<feature type="region of interest" description="Disordered" evidence="1">
    <location>
        <begin position="1"/>
        <end position="76"/>
    </location>
</feature>
<proteinExistence type="predicted"/>
<reference evidence="3 4" key="1">
    <citation type="journal article" date="2015" name="Sci. Rep.">
        <title>Chromosome-level genome map provides insights into diverse defense mechanisms in the medicinal fungus Ganoderma sinense.</title>
        <authorList>
            <person name="Zhu Y."/>
            <person name="Xu J."/>
            <person name="Sun C."/>
            <person name="Zhou S."/>
            <person name="Xu H."/>
            <person name="Nelson D.R."/>
            <person name="Qian J."/>
            <person name="Song J."/>
            <person name="Luo H."/>
            <person name="Xiang L."/>
            <person name="Li Y."/>
            <person name="Xu Z."/>
            <person name="Ji A."/>
            <person name="Wang L."/>
            <person name="Lu S."/>
            <person name="Hayward A."/>
            <person name="Sun W."/>
            <person name="Li X."/>
            <person name="Schwartz D.C."/>
            <person name="Wang Y."/>
            <person name="Chen S."/>
        </authorList>
    </citation>
    <scope>NUCLEOTIDE SEQUENCE [LARGE SCALE GENOMIC DNA]</scope>
    <source>
        <strain evidence="3 4">ZZ0214-1</strain>
    </source>
</reference>
<dbReference type="EMBL" id="AYKW01000019">
    <property type="protein sequence ID" value="PIL29674.1"/>
    <property type="molecule type" value="Genomic_DNA"/>
</dbReference>
<keyword evidence="4" id="KW-1185">Reference proteome</keyword>
<protein>
    <submittedName>
        <fullName evidence="3">Uncharacterized protein</fullName>
    </submittedName>
</protein>
<evidence type="ECO:0000313" key="3">
    <source>
        <dbReference type="EMBL" id="PIL29674.1"/>
    </source>
</evidence>
<feature type="region of interest" description="Disordered" evidence="1">
    <location>
        <begin position="162"/>
        <end position="476"/>
    </location>
</feature>
<dbReference type="AlphaFoldDB" id="A0A2G8S7G4"/>
<feature type="compositionally biased region" description="Basic and acidic residues" evidence="1">
    <location>
        <begin position="219"/>
        <end position="229"/>
    </location>
</feature>
<feature type="compositionally biased region" description="Basic and acidic residues" evidence="1">
    <location>
        <begin position="325"/>
        <end position="334"/>
    </location>
</feature>
<dbReference type="OrthoDB" id="3184410at2759"/>
<keyword evidence="2" id="KW-0472">Membrane</keyword>
<feature type="compositionally biased region" description="Basic and acidic residues" evidence="1">
    <location>
        <begin position="455"/>
        <end position="474"/>
    </location>
</feature>
<feature type="transmembrane region" description="Helical" evidence="2">
    <location>
        <begin position="563"/>
        <end position="585"/>
    </location>
</feature>
<sequence>MATRQNKKRKGRNNAPPRERTVTTLTDGSDGPFLPSSPVIPMSVHDEHALSPPYPMTVSPTIPGPQPPAPGLPAGPYLQSFSTPFPFYSPAHMAHASSPTFQAPIHLSGSQLYRSTSAPQSIPVQLPTGQNDLEILEKLKETIKNNQHEYFRPVPQPAALASVYLGPRSSSSPAYVPPHPEQAHTDPAPPSLSLSAQDGPKPGGDTVVVTASIPSHTAKTPDHKDDPKKSIHRSSVSESPKPNAMQPPSSPTKRSDRYDSASGTAAASPFKSDKGDTGASHRLGSGTGDSNSRPGQQGFSRERTSHAGELTDSPISMPAKLPPVDPKDDTRLKDSAWTTRNGYEDRDRPAPSSNRSPTRNGNNTAARLSDSREPPPRDQRPYDREKERERERDRDRSRERDYDRDADRDRRPDYSRYRDDRRLDDRRPTNGARYESRYPARRYDSKAAETFGSGGRDDRGPDSRPPRNLGEERAINVSQEPLKTADLLLPQSTVREGLMTDACLLHRPTVPPWLKTTGGIPPRLLEVTGLLLDLLMTIVHRLLYRLLCLLTDQCGQAMSVVRQFLLCLVIVLHLQLYTTIGALLYRLPRIGPG</sequence>
<feature type="compositionally biased region" description="Basic residues" evidence="1">
    <location>
        <begin position="1"/>
        <end position="12"/>
    </location>
</feature>
<feature type="compositionally biased region" description="Polar residues" evidence="1">
    <location>
        <begin position="351"/>
        <end position="366"/>
    </location>
</feature>
<name>A0A2G8S7G4_9APHY</name>
<dbReference type="Proteomes" id="UP000230002">
    <property type="component" value="Unassembled WGS sequence"/>
</dbReference>
<evidence type="ECO:0000313" key="4">
    <source>
        <dbReference type="Proteomes" id="UP000230002"/>
    </source>
</evidence>
<feature type="compositionally biased region" description="Basic and acidic residues" evidence="1">
    <location>
        <begin position="369"/>
        <end position="447"/>
    </location>
</feature>
<keyword evidence="2" id="KW-0812">Transmembrane</keyword>
<feature type="compositionally biased region" description="Pro residues" evidence="1">
    <location>
        <begin position="62"/>
        <end position="73"/>
    </location>
</feature>
<keyword evidence="2" id="KW-1133">Transmembrane helix</keyword>
<feature type="compositionally biased region" description="Polar residues" evidence="1">
    <location>
        <begin position="288"/>
        <end position="299"/>
    </location>
</feature>
<evidence type="ECO:0000256" key="1">
    <source>
        <dbReference type="SAM" id="MobiDB-lite"/>
    </source>
</evidence>